<dbReference type="AlphaFoldDB" id="A0ABD2QLQ3"/>
<gene>
    <name evidence="1" type="ORF">Ciccas_000860</name>
</gene>
<organism evidence="1 2">
    <name type="scientific">Cichlidogyrus casuarinus</name>
    <dbReference type="NCBI Taxonomy" id="1844966"/>
    <lineage>
        <taxon>Eukaryota</taxon>
        <taxon>Metazoa</taxon>
        <taxon>Spiralia</taxon>
        <taxon>Lophotrochozoa</taxon>
        <taxon>Platyhelminthes</taxon>
        <taxon>Monogenea</taxon>
        <taxon>Monopisthocotylea</taxon>
        <taxon>Dactylogyridea</taxon>
        <taxon>Ancyrocephalidae</taxon>
        <taxon>Cichlidogyrus</taxon>
    </lineage>
</organism>
<sequence>MDSASSNTLNNVRRIIQDVRQSYAEVEYMFGPVAFPSWTQATEHFGNAWSEDAMRKRVRERG</sequence>
<keyword evidence="2" id="KW-1185">Reference proteome</keyword>
<dbReference type="EMBL" id="JBJKFK010000051">
    <property type="protein sequence ID" value="KAL3320447.1"/>
    <property type="molecule type" value="Genomic_DNA"/>
</dbReference>
<reference evidence="1 2" key="1">
    <citation type="submission" date="2024-11" db="EMBL/GenBank/DDBJ databases">
        <title>Adaptive evolution of stress response genes in parasites aligns with host niche diversity.</title>
        <authorList>
            <person name="Hahn C."/>
            <person name="Resl P."/>
        </authorList>
    </citation>
    <scope>NUCLEOTIDE SEQUENCE [LARGE SCALE GENOMIC DNA]</scope>
    <source>
        <strain evidence="1">EGGRZ-B1_66</strain>
        <tissue evidence="1">Body</tissue>
    </source>
</reference>
<proteinExistence type="predicted"/>
<dbReference type="Proteomes" id="UP001626550">
    <property type="component" value="Unassembled WGS sequence"/>
</dbReference>
<evidence type="ECO:0000313" key="1">
    <source>
        <dbReference type="EMBL" id="KAL3320447.1"/>
    </source>
</evidence>
<name>A0ABD2QLQ3_9PLAT</name>
<comment type="caution">
    <text evidence="1">The sequence shown here is derived from an EMBL/GenBank/DDBJ whole genome shotgun (WGS) entry which is preliminary data.</text>
</comment>
<evidence type="ECO:0000313" key="2">
    <source>
        <dbReference type="Proteomes" id="UP001626550"/>
    </source>
</evidence>
<protein>
    <submittedName>
        <fullName evidence="1">Uncharacterized protein</fullName>
    </submittedName>
</protein>
<accession>A0ABD2QLQ3</accession>